<accession>A0ABY4F0W5</accession>
<dbReference type="InterPro" id="IPR011701">
    <property type="entry name" value="MFS"/>
</dbReference>
<evidence type="ECO:0000256" key="7">
    <source>
        <dbReference type="ARBA" id="ARBA00023136"/>
    </source>
</evidence>
<feature type="transmembrane region" description="Helical" evidence="8">
    <location>
        <begin position="416"/>
        <end position="435"/>
    </location>
</feature>
<evidence type="ECO:0000256" key="2">
    <source>
        <dbReference type="ARBA" id="ARBA00008432"/>
    </source>
</evidence>
<dbReference type="Proteomes" id="UP000831782">
    <property type="component" value="Chromosome"/>
</dbReference>
<dbReference type="InterPro" id="IPR020846">
    <property type="entry name" value="MFS_dom"/>
</dbReference>
<dbReference type="RefSeq" id="WP_244718048.1">
    <property type="nucleotide sequence ID" value="NZ_CP095072.1"/>
</dbReference>
<protein>
    <submittedName>
        <fullName evidence="10">MFS transporter</fullName>
    </submittedName>
</protein>
<reference evidence="10 11" key="1">
    <citation type="submission" date="2022-04" db="EMBL/GenBank/DDBJ databases">
        <title>Gracilibacillus sp. isolated from saltern.</title>
        <authorList>
            <person name="Won M."/>
            <person name="Lee C.-M."/>
            <person name="Woen H.-Y."/>
            <person name="Kwon S.-W."/>
        </authorList>
    </citation>
    <scope>NUCLEOTIDE SEQUENCE [LARGE SCALE GENOMIC DNA]</scope>
    <source>
        <strain evidence="10 11">SSWR10-1</strain>
    </source>
</reference>
<dbReference type="SUPFAM" id="SSF103473">
    <property type="entry name" value="MFS general substrate transporter"/>
    <property type="match status" value="1"/>
</dbReference>
<feature type="transmembrane region" description="Helical" evidence="8">
    <location>
        <begin position="141"/>
        <end position="163"/>
    </location>
</feature>
<organism evidence="10 11">
    <name type="scientific">Gracilibacillus caseinilyticus</name>
    <dbReference type="NCBI Taxonomy" id="2932256"/>
    <lineage>
        <taxon>Bacteria</taxon>
        <taxon>Bacillati</taxon>
        <taxon>Bacillota</taxon>
        <taxon>Bacilli</taxon>
        <taxon>Bacillales</taxon>
        <taxon>Bacillaceae</taxon>
        <taxon>Gracilibacillus</taxon>
    </lineage>
</organism>
<evidence type="ECO:0000256" key="8">
    <source>
        <dbReference type="SAM" id="Phobius"/>
    </source>
</evidence>
<evidence type="ECO:0000256" key="4">
    <source>
        <dbReference type="ARBA" id="ARBA00022692"/>
    </source>
</evidence>
<dbReference type="PROSITE" id="PS50850">
    <property type="entry name" value="MFS"/>
    <property type="match status" value="1"/>
</dbReference>
<comment type="similarity">
    <text evidence="2">Belongs to the major facilitator superfamily. Nitrate/nitrite porter (TC 2.A.1.8) family.</text>
</comment>
<evidence type="ECO:0000256" key="5">
    <source>
        <dbReference type="ARBA" id="ARBA00022989"/>
    </source>
</evidence>
<feature type="transmembrane region" description="Helical" evidence="8">
    <location>
        <begin position="244"/>
        <end position="262"/>
    </location>
</feature>
<keyword evidence="3" id="KW-0813">Transport</keyword>
<dbReference type="EMBL" id="CP095072">
    <property type="protein sequence ID" value="UOQ48071.1"/>
    <property type="molecule type" value="Genomic_DNA"/>
</dbReference>
<evidence type="ECO:0000256" key="3">
    <source>
        <dbReference type="ARBA" id="ARBA00022448"/>
    </source>
</evidence>
<dbReference type="PANTHER" id="PTHR23515">
    <property type="entry name" value="HIGH-AFFINITY NITRATE TRANSPORTER 2.3"/>
    <property type="match status" value="1"/>
</dbReference>
<dbReference type="Gene3D" id="1.20.1250.20">
    <property type="entry name" value="MFS general substrate transporter like domains"/>
    <property type="match status" value="2"/>
</dbReference>
<evidence type="ECO:0000256" key="1">
    <source>
        <dbReference type="ARBA" id="ARBA00004651"/>
    </source>
</evidence>
<evidence type="ECO:0000259" key="9">
    <source>
        <dbReference type="PROSITE" id="PS50850"/>
    </source>
</evidence>
<evidence type="ECO:0000313" key="10">
    <source>
        <dbReference type="EMBL" id="UOQ48071.1"/>
    </source>
</evidence>
<proteinExistence type="inferred from homology"/>
<comment type="subcellular location">
    <subcellularLocation>
        <location evidence="1">Cell membrane</location>
        <topology evidence="1">Multi-pass membrane protein</topology>
    </subcellularLocation>
</comment>
<feature type="transmembrane region" description="Helical" evidence="8">
    <location>
        <begin position="356"/>
        <end position="374"/>
    </location>
</feature>
<dbReference type="Pfam" id="PF07690">
    <property type="entry name" value="MFS_1"/>
    <property type="match status" value="2"/>
</dbReference>
<feature type="transmembrane region" description="Helical" evidence="8">
    <location>
        <begin position="50"/>
        <end position="68"/>
    </location>
</feature>
<keyword evidence="6" id="KW-0534">Nitrate assimilation</keyword>
<keyword evidence="4 8" id="KW-0812">Transmembrane</keyword>
<evidence type="ECO:0000313" key="11">
    <source>
        <dbReference type="Proteomes" id="UP000831782"/>
    </source>
</evidence>
<keyword evidence="5 8" id="KW-1133">Transmembrane helix</keyword>
<dbReference type="InterPro" id="IPR044772">
    <property type="entry name" value="NO3_transporter"/>
</dbReference>
<feature type="transmembrane region" description="Helical" evidence="8">
    <location>
        <begin position="80"/>
        <end position="103"/>
    </location>
</feature>
<feature type="transmembrane region" description="Helical" evidence="8">
    <location>
        <begin position="217"/>
        <end position="238"/>
    </location>
</feature>
<gene>
    <name evidence="10" type="ORF">MUN88_18760</name>
</gene>
<dbReference type="InterPro" id="IPR036259">
    <property type="entry name" value="MFS_trans_sf"/>
</dbReference>
<feature type="transmembrane region" description="Helical" evidence="8">
    <location>
        <begin position="169"/>
        <end position="189"/>
    </location>
</feature>
<feature type="transmembrane region" description="Helical" evidence="8">
    <location>
        <begin position="441"/>
        <end position="463"/>
    </location>
</feature>
<feature type="transmembrane region" description="Helical" evidence="8">
    <location>
        <begin position="319"/>
        <end position="340"/>
    </location>
</feature>
<feature type="transmembrane region" description="Helical" evidence="8">
    <location>
        <begin position="109"/>
        <end position="129"/>
    </location>
</feature>
<evidence type="ECO:0000256" key="6">
    <source>
        <dbReference type="ARBA" id="ARBA00023063"/>
    </source>
</evidence>
<keyword evidence="11" id="KW-1185">Reference proteome</keyword>
<keyword evidence="7 8" id="KW-0472">Membrane</keyword>
<feature type="transmembrane region" description="Helical" evidence="8">
    <location>
        <begin position="290"/>
        <end position="313"/>
    </location>
</feature>
<name>A0ABY4F0W5_9BACI</name>
<feature type="transmembrane region" description="Helical" evidence="8">
    <location>
        <begin position="380"/>
        <end position="404"/>
    </location>
</feature>
<feature type="domain" description="Major facilitator superfamily (MFS) profile" evidence="9">
    <location>
        <begin position="14"/>
        <end position="466"/>
    </location>
</feature>
<sequence length="479" mass="53066">MTSINQDYQGQKQMLTIATIAFFISVMVWFNMAPFQSSIQDQLSLTKDEIGALMIVNLALSIPGRIIFGRLVDRYGPKKVFSIFLIIMSMPCFLFAIGTSYIQLLISRLILGTIGASFVIGIRMVSEWYPNHQSGLAQGIYAGWGNFGSSFAALTLPSLALFFGGDNGWRYAIFITGLLALIYGLFFHFKAKDTPEWKTFHYTNTANPIKATSSTDLVFLMLLNFPVYGGFAILIWTLENTSVLPSNLAKILYGGIAVFYIFNMRKRWKENQVYLQKKIPSKEKFSMKNVAILSLGYFSTFGSELAIISMLPMFFQETFAITTVFAAAIASSFAFTNLIARPAGGWLSDRFGRKKVTLLLLAVLTCLYLLMTLINSSWPIFLALMITVCCSFVSQAASGAIFSMVSHVKQNQTGQIAGMVGAYGNIGSLCFLAVLNLFFPSMFFIVISFVLLVCFCSTTQLHLQSKPASIKKSINAKAL</sequence>
<feature type="transmembrane region" description="Helical" evidence="8">
    <location>
        <begin position="12"/>
        <end position="30"/>
    </location>
</feature>